<dbReference type="AlphaFoldDB" id="K9ZEL4"/>
<dbReference type="Proteomes" id="UP000010474">
    <property type="component" value="Chromosome"/>
</dbReference>
<dbReference type="OrthoDB" id="488464at2"/>
<gene>
    <name evidence="1" type="ordered locus">Anacy_2189</name>
</gene>
<dbReference type="HOGENOM" id="CLU_2070666_0_0_3"/>
<dbReference type="KEGG" id="acy:Anacy_2189"/>
<evidence type="ECO:0000313" key="2">
    <source>
        <dbReference type="Proteomes" id="UP000010474"/>
    </source>
</evidence>
<dbReference type="PATRIC" id="fig|272123.3.peg.2392"/>
<name>K9ZEL4_ANACC</name>
<organism evidence="1 2">
    <name type="scientific">Anabaena cylindrica (strain ATCC 27899 / PCC 7122)</name>
    <dbReference type="NCBI Taxonomy" id="272123"/>
    <lineage>
        <taxon>Bacteria</taxon>
        <taxon>Bacillati</taxon>
        <taxon>Cyanobacteriota</taxon>
        <taxon>Cyanophyceae</taxon>
        <taxon>Nostocales</taxon>
        <taxon>Nostocaceae</taxon>
        <taxon>Anabaena</taxon>
    </lineage>
</organism>
<sequence length="121" mass="12819">MTAKTDLTWQEIQTELTAMNANYAGAISVVGGQVVIDVETITGETSTAMTAEGVVEFIYKLRDAAGRAQLTVNENQAVGEQLDSFPAFSYSAPTADGFVNVTQVSAFTIPLNTDIIKGPNV</sequence>
<dbReference type="STRING" id="272123.Anacy_2189"/>
<dbReference type="EMBL" id="CP003659">
    <property type="protein sequence ID" value="AFZ57653.1"/>
    <property type="molecule type" value="Genomic_DNA"/>
</dbReference>
<dbReference type="RefSeq" id="WP_015214290.1">
    <property type="nucleotide sequence ID" value="NC_019771.1"/>
</dbReference>
<accession>K9ZEL4</accession>
<reference evidence="2" key="1">
    <citation type="journal article" date="2013" name="Proc. Natl. Acad. Sci. U.S.A.">
        <title>Improving the coverage of the cyanobacterial phylum using diversity-driven genome sequencing.</title>
        <authorList>
            <person name="Shih P.M."/>
            <person name="Wu D."/>
            <person name="Latifi A."/>
            <person name="Axen S.D."/>
            <person name="Fewer D.P."/>
            <person name="Talla E."/>
            <person name="Calteau A."/>
            <person name="Cai F."/>
            <person name="Tandeau de Marsac N."/>
            <person name="Rippka R."/>
            <person name="Herdman M."/>
            <person name="Sivonen K."/>
            <person name="Coursin T."/>
            <person name="Laurent T."/>
            <person name="Goodwin L."/>
            <person name="Nolan M."/>
            <person name="Davenport K.W."/>
            <person name="Han C.S."/>
            <person name="Rubin E.M."/>
            <person name="Eisen J.A."/>
            <person name="Woyke T."/>
            <person name="Gugger M."/>
            <person name="Kerfeld C.A."/>
        </authorList>
    </citation>
    <scope>NUCLEOTIDE SEQUENCE [LARGE SCALE GENOMIC DNA]</scope>
    <source>
        <strain evidence="2">ATCC 27899 / PCC 7122</strain>
    </source>
</reference>
<keyword evidence="2" id="KW-1185">Reference proteome</keyword>
<proteinExistence type="predicted"/>
<protein>
    <submittedName>
        <fullName evidence="1">Uncharacterized protein</fullName>
    </submittedName>
</protein>
<dbReference type="eggNOG" id="ENOG5030ND3">
    <property type="taxonomic scope" value="Bacteria"/>
</dbReference>
<evidence type="ECO:0000313" key="1">
    <source>
        <dbReference type="EMBL" id="AFZ57653.1"/>
    </source>
</evidence>